<evidence type="ECO:0000313" key="3">
    <source>
        <dbReference type="Proteomes" id="UP000215902"/>
    </source>
</evidence>
<feature type="region of interest" description="Disordered" evidence="1">
    <location>
        <begin position="159"/>
        <end position="179"/>
    </location>
</feature>
<dbReference type="EMBL" id="NIVC01000172">
    <property type="protein sequence ID" value="PAA88892.1"/>
    <property type="molecule type" value="Genomic_DNA"/>
</dbReference>
<gene>
    <name evidence="2" type="ORF">BOX15_Mlig021094g1</name>
</gene>
<evidence type="ECO:0000256" key="1">
    <source>
        <dbReference type="SAM" id="MobiDB-lite"/>
    </source>
</evidence>
<keyword evidence="3" id="KW-1185">Reference proteome</keyword>
<protein>
    <submittedName>
        <fullName evidence="2">Uncharacterized protein</fullName>
    </submittedName>
</protein>
<dbReference type="AlphaFoldDB" id="A0A267GUD0"/>
<accession>A0A267GUD0</accession>
<dbReference type="Proteomes" id="UP000215902">
    <property type="component" value="Unassembled WGS sequence"/>
</dbReference>
<sequence length="206" mass="23157">MADQPADEDPPILLESEEDPLLYPWLQEPWLSLSTEASDAVSENDWLYPFELWLPFSTETSDAVSEQQLPDVQAPFELPGPIVAQELLPGPIVAQELLPGPIVAQELLPGPIVAQELLPGPIVAQELLPSLSDAQPHERLGPILAKKFLLATLKHCGQKKHQRRFDPRRQLGPSKYPNLLRANHKRFRSMLKQPGPTNCSQRQRHR</sequence>
<organism evidence="2 3">
    <name type="scientific">Macrostomum lignano</name>
    <dbReference type="NCBI Taxonomy" id="282301"/>
    <lineage>
        <taxon>Eukaryota</taxon>
        <taxon>Metazoa</taxon>
        <taxon>Spiralia</taxon>
        <taxon>Lophotrochozoa</taxon>
        <taxon>Platyhelminthes</taxon>
        <taxon>Rhabditophora</taxon>
        <taxon>Macrostomorpha</taxon>
        <taxon>Macrostomida</taxon>
        <taxon>Macrostomidae</taxon>
        <taxon>Macrostomum</taxon>
    </lineage>
</organism>
<proteinExistence type="predicted"/>
<name>A0A267GUD0_9PLAT</name>
<comment type="caution">
    <text evidence="2">The sequence shown here is derived from an EMBL/GenBank/DDBJ whole genome shotgun (WGS) entry which is preliminary data.</text>
</comment>
<reference evidence="2 3" key="1">
    <citation type="submission" date="2017-06" db="EMBL/GenBank/DDBJ databases">
        <title>A platform for efficient transgenesis in Macrostomum lignano, a flatworm model organism for stem cell research.</title>
        <authorList>
            <person name="Berezikov E."/>
        </authorList>
    </citation>
    <scope>NUCLEOTIDE SEQUENCE [LARGE SCALE GENOMIC DNA]</scope>
    <source>
        <strain evidence="2">DV1</strain>
        <tissue evidence="2">Whole organism</tissue>
    </source>
</reference>
<evidence type="ECO:0000313" key="2">
    <source>
        <dbReference type="EMBL" id="PAA88892.1"/>
    </source>
</evidence>